<dbReference type="AlphaFoldDB" id="A0A5C2RVC2"/>
<accession>A0A5C2RVC2</accession>
<dbReference type="EMBL" id="ML122306">
    <property type="protein sequence ID" value="RPD54407.1"/>
    <property type="molecule type" value="Genomic_DNA"/>
</dbReference>
<keyword evidence="2" id="KW-1185">Reference proteome</keyword>
<evidence type="ECO:0000313" key="2">
    <source>
        <dbReference type="Proteomes" id="UP000313359"/>
    </source>
</evidence>
<name>A0A5C2RVC2_9APHY</name>
<dbReference type="OrthoDB" id="2758168at2759"/>
<proteinExistence type="predicted"/>
<protein>
    <submittedName>
        <fullName evidence="1">Uncharacterized protein</fullName>
    </submittedName>
</protein>
<gene>
    <name evidence="1" type="ORF">L227DRAFT_580536</name>
</gene>
<evidence type="ECO:0000313" key="1">
    <source>
        <dbReference type="EMBL" id="RPD54407.1"/>
    </source>
</evidence>
<sequence>MRSDFKSASACRVFNHWRCATRTELQVRVGLAGRSRGIAPNTKTVSLRPFCPSQTFASLSAQAATDGVLSDTPLARRALKSSSILRTLDPTKLTPKDHITSVQWPSLRRSFELLVARYDDGYPRVTVLHDPPLEDSGGNLAGFLYYHQPPHAPPLAGELRFRITASGDPESFPSGVDYTMEQGIPWSMPLPTIAGNQTFAPILHLLTDVDATVPHRVMELARENQYTFTSGSVQASRYLYAFGQPFHLPLTRRAPVFEFVGKERVVRRRLEHITAFCIGPWRHYPRSGSIICCFEPSPLKEHSGKRVAVIRVLRTLEHDPVRPNPSYTGPPIPPELYPREGELLMKLYHRKVKVWAADVDAGQTSKWGQNAQATAFSVLFENALEYGSPYGFSA</sequence>
<reference evidence="1" key="1">
    <citation type="journal article" date="2018" name="Genome Biol. Evol.">
        <title>Genomics and development of Lentinus tigrinus, a white-rot wood-decaying mushroom with dimorphic fruiting bodies.</title>
        <authorList>
            <person name="Wu B."/>
            <person name="Xu Z."/>
            <person name="Knudson A."/>
            <person name="Carlson A."/>
            <person name="Chen N."/>
            <person name="Kovaka S."/>
            <person name="LaButti K."/>
            <person name="Lipzen A."/>
            <person name="Pennachio C."/>
            <person name="Riley R."/>
            <person name="Schakwitz W."/>
            <person name="Umezawa K."/>
            <person name="Ohm R.A."/>
            <person name="Grigoriev I.V."/>
            <person name="Nagy L.G."/>
            <person name="Gibbons J."/>
            <person name="Hibbett D."/>
        </authorList>
    </citation>
    <scope>NUCLEOTIDE SEQUENCE [LARGE SCALE GENOMIC DNA]</scope>
    <source>
        <strain evidence="1">ALCF2SS1-6</strain>
    </source>
</reference>
<organism evidence="1 2">
    <name type="scientific">Lentinus tigrinus ALCF2SS1-6</name>
    <dbReference type="NCBI Taxonomy" id="1328759"/>
    <lineage>
        <taxon>Eukaryota</taxon>
        <taxon>Fungi</taxon>
        <taxon>Dikarya</taxon>
        <taxon>Basidiomycota</taxon>
        <taxon>Agaricomycotina</taxon>
        <taxon>Agaricomycetes</taxon>
        <taxon>Polyporales</taxon>
        <taxon>Polyporaceae</taxon>
        <taxon>Lentinus</taxon>
    </lineage>
</organism>
<dbReference type="Proteomes" id="UP000313359">
    <property type="component" value="Unassembled WGS sequence"/>
</dbReference>